<gene>
    <name evidence="1" type="ORF">KI688_003682</name>
</gene>
<dbReference type="OrthoDB" id="10418592at2759"/>
<proteinExistence type="predicted"/>
<reference evidence="1" key="1">
    <citation type="submission" date="2021-06" db="EMBL/GenBank/DDBJ databases">
        <title>Genome Sequence of Mortierella hyaline Strain SCG-10, a Cold-Adapted, Nitrate-Reducing Fungus Isolated from Soil in Minnesota, USA.</title>
        <authorList>
            <person name="Aldossari N."/>
        </authorList>
    </citation>
    <scope>NUCLEOTIDE SEQUENCE</scope>
    <source>
        <strain evidence="1">SCG-10</strain>
    </source>
</reference>
<dbReference type="Proteomes" id="UP000707451">
    <property type="component" value="Unassembled WGS sequence"/>
</dbReference>
<protein>
    <submittedName>
        <fullName evidence="1">Uncharacterized protein</fullName>
    </submittedName>
</protein>
<comment type="caution">
    <text evidence="1">The sequence shown here is derived from an EMBL/GenBank/DDBJ whole genome shotgun (WGS) entry which is preliminary data.</text>
</comment>
<evidence type="ECO:0000313" key="1">
    <source>
        <dbReference type="EMBL" id="KAG9064492.1"/>
    </source>
</evidence>
<dbReference type="EMBL" id="JAHRHY010000014">
    <property type="protein sequence ID" value="KAG9064492.1"/>
    <property type="molecule type" value="Genomic_DNA"/>
</dbReference>
<accession>A0A9P7XPV7</accession>
<sequence length="98" mass="11629">MAPIRRQTEALSPKVKMINAYDEYKRDNVKVNYRSLGDKSVVFEDTVVRFIKDEDPILTYHRQSPKIAKPKKNLYPLNMLPIEDALAEWFRMQRDQSE</sequence>
<evidence type="ECO:0000313" key="2">
    <source>
        <dbReference type="Proteomes" id="UP000707451"/>
    </source>
</evidence>
<name>A0A9P7XPV7_9FUNG</name>
<dbReference type="AlphaFoldDB" id="A0A9P7XPV7"/>
<organism evidence="1 2">
    <name type="scientific">Linnemannia hyalina</name>
    <dbReference type="NCBI Taxonomy" id="64524"/>
    <lineage>
        <taxon>Eukaryota</taxon>
        <taxon>Fungi</taxon>
        <taxon>Fungi incertae sedis</taxon>
        <taxon>Mucoromycota</taxon>
        <taxon>Mortierellomycotina</taxon>
        <taxon>Mortierellomycetes</taxon>
        <taxon>Mortierellales</taxon>
        <taxon>Mortierellaceae</taxon>
        <taxon>Linnemannia</taxon>
    </lineage>
</organism>
<keyword evidence="2" id="KW-1185">Reference proteome</keyword>